<dbReference type="GO" id="GO:0003677">
    <property type="term" value="F:DNA binding"/>
    <property type="evidence" value="ECO:0007669"/>
    <property type="project" value="InterPro"/>
</dbReference>
<evidence type="ECO:0000259" key="1">
    <source>
        <dbReference type="Pfam" id="PF12728"/>
    </source>
</evidence>
<organism evidence="2 3">
    <name type="scientific">Photorhabdus namnaonensis</name>
    <dbReference type="NCBI Taxonomy" id="1851568"/>
    <lineage>
        <taxon>Bacteria</taxon>
        <taxon>Pseudomonadati</taxon>
        <taxon>Pseudomonadota</taxon>
        <taxon>Gammaproteobacteria</taxon>
        <taxon>Enterobacterales</taxon>
        <taxon>Morganellaceae</taxon>
        <taxon>Photorhabdus</taxon>
    </lineage>
</organism>
<keyword evidence="3" id="KW-1185">Reference proteome</keyword>
<evidence type="ECO:0000313" key="2">
    <source>
        <dbReference type="EMBL" id="OCA52962.1"/>
    </source>
</evidence>
<evidence type="ECO:0000313" key="3">
    <source>
        <dbReference type="Proteomes" id="UP000092665"/>
    </source>
</evidence>
<dbReference type="InterPro" id="IPR010093">
    <property type="entry name" value="SinI_DNA-bd"/>
</dbReference>
<reference evidence="3" key="1">
    <citation type="submission" date="2015-11" db="EMBL/GenBank/DDBJ databases">
        <authorList>
            <person name="Tobias N.J."/>
            <person name="Mishra B."/>
            <person name="Gupta D.K."/>
            <person name="Thines M."/>
            <person name="Stinear T.P."/>
            <person name="Bode H.B."/>
        </authorList>
    </citation>
    <scope>NUCLEOTIDE SEQUENCE [LARGE SCALE GENOMIC DNA]</scope>
    <source>
        <strain evidence="3">PB45.5</strain>
    </source>
</reference>
<dbReference type="InterPro" id="IPR036388">
    <property type="entry name" value="WH-like_DNA-bd_sf"/>
</dbReference>
<comment type="caution">
    <text evidence="2">The sequence shown here is derived from an EMBL/GenBank/DDBJ whole genome shotgun (WGS) entry which is preliminary data.</text>
</comment>
<feature type="domain" description="Helix-turn-helix" evidence="1">
    <location>
        <begin position="84"/>
        <end position="132"/>
    </location>
</feature>
<dbReference type="EMBL" id="LOIC01000088">
    <property type="protein sequence ID" value="OCA52962.1"/>
    <property type="molecule type" value="Genomic_DNA"/>
</dbReference>
<proteinExistence type="predicted"/>
<dbReference type="PATRIC" id="fig|29488.15.peg.4415"/>
<dbReference type="Pfam" id="PF12728">
    <property type="entry name" value="HTH_17"/>
    <property type="match status" value="1"/>
</dbReference>
<dbReference type="RefSeq" id="WP_065391881.1">
    <property type="nucleotide sequence ID" value="NZ_CAWMQN010000088.1"/>
</dbReference>
<dbReference type="Gene3D" id="1.10.10.10">
    <property type="entry name" value="Winged helix-like DNA-binding domain superfamily/Winged helix DNA-binding domain"/>
    <property type="match status" value="1"/>
</dbReference>
<dbReference type="Proteomes" id="UP000092665">
    <property type="component" value="Unassembled WGS sequence"/>
</dbReference>
<accession>A0A1B8YD48</accession>
<dbReference type="NCBIfam" id="TIGR01764">
    <property type="entry name" value="excise"/>
    <property type="match status" value="1"/>
</dbReference>
<protein>
    <submittedName>
        <fullName evidence="2">Helix-turn-helix domain protein</fullName>
    </submittedName>
</protein>
<gene>
    <name evidence="2" type="ORF">Phpb_04014</name>
</gene>
<dbReference type="InterPro" id="IPR009061">
    <property type="entry name" value="DNA-bd_dom_put_sf"/>
</dbReference>
<dbReference type="SUPFAM" id="SSF46955">
    <property type="entry name" value="Putative DNA-binding domain"/>
    <property type="match status" value="1"/>
</dbReference>
<dbReference type="InterPro" id="IPR041657">
    <property type="entry name" value="HTH_17"/>
</dbReference>
<dbReference type="AlphaFoldDB" id="A0A1B8YD48"/>
<name>A0A1B8YD48_9GAMM</name>
<sequence>MITSTFSDVNLPAKHESEIAEKGLREFAAFLSTKFETQQISIMSDDHESHQIEVPTSALTMLVQILSELASGNAVQIVPVHAELTTQEAANILNVSRPHMVKLLEDGCLPFHKTGRHRRIRFADLMEYKKQRNAESMEAMRELANQAQELGSY</sequence>